<keyword evidence="2" id="KW-1185">Reference proteome</keyword>
<evidence type="ECO:0000313" key="2">
    <source>
        <dbReference type="Proteomes" id="UP000284403"/>
    </source>
</evidence>
<dbReference type="RefSeq" id="XP_029228516.1">
    <property type="nucleotide sequence ID" value="XM_029371342.1"/>
</dbReference>
<dbReference type="OrthoDB" id="241643at2759"/>
<dbReference type="Proteomes" id="UP000284403">
    <property type="component" value="Unassembled WGS sequence"/>
</dbReference>
<sequence>MTLPVDADATPPAVHFELHTRKLGEDDACLQWLRRRYSHAAADADLLLARIENDLSACATHRWAQFSRRSPVYEATPPRTDNPQSNTTAVRMEEGKATGRHGDVTVSVQDARPRPASGLQEEEQMRLEPSRHIFTEAARKRAQTQLSKAVAAAGRPSETTSAPRPFFGGYFLPPHSAGPTSFLVFPQWMHDARVGAARPQELPYFLRGTIGRSPSRMGDDNTARIEGSRGPLQELLTSIICNASFSRKFAATTPRWPLFDGVDAVRVDVYANNATAERLSTPLADAQPERKAKPRTLNFCDSGARASFFFQNPRYSLTLGTSYRVAQLPSQASAKGPAIASLVLLDGYDSAVQRFTAPRLHRWFPSATYHLQWSAGPGVEYASAGKPWTVFGKLNTEWWVEWPLFKRVLVCIRNQSALVRPLPLQRSKEVAVVSDGSHTAAASPHGSGGETHSLFWATQGPRWDANLVRGFKDDYAAMHYASRWYTLVSAELASSTRRRERGSKGWKAPTWMLYANACFVDSLTAPPRASVGFAFSGTPRGTTDAFNVLTPFSFDCSFNWRLDFSQGRPALVSGVAPGQRAESSVLRLSHVETFRHFRCGLTWRA</sequence>
<name>A0A422PLF6_9TRYP</name>
<dbReference type="AlphaFoldDB" id="A0A422PLF6"/>
<dbReference type="GeneID" id="40318043"/>
<gene>
    <name evidence="1" type="ORF">Tco025E_04432</name>
</gene>
<accession>A0A422PLF6</accession>
<comment type="caution">
    <text evidence="1">The sequence shown here is derived from an EMBL/GenBank/DDBJ whole genome shotgun (WGS) entry which is preliminary data.</text>
</comment>
<protein>
    <submittedName>
        <fullName evidence="1">Uncharacterized protein</fullName>
    </submittedName>
</protein>
<evidence type="ECO:0000313" key="1">
    <source>
        <dbReference type="EMBL" id="RNF18535.1"/>
    </source>
</evidence>
<proteinExistence type="predicted"/>
<dbReference type="EMBL" id="MKKU01000229">
    <property type="protein sequence ID" value="RNF18535.1"/>
    <property type="molecule type" value="Genomic_DNA"/>
</dbReference>
<reference evidence="1 2" key="1">
    <citation type="journal article" date="2018" name="BMC Genomics">
        <title>Genomic comparison of Trypanosoma conorhini and Trypanosoma rangeli to Trypanosoma cruzi strains of high and low virulence.</title>
        <authorList>
            <person name="Bradwell K.R."/>
            <person name="Koparde V.N."/>
            <person name="Matveyev A.V."/>
            <person name="Serrano M.G."/>
            <person name="Alves J.M."/>
            <person name="Parikh H."/>
            <person name="Huang B."/>
            <person name="Lee V."/>
            <person name="Espinosa-Alvarez O."/>
            <person name="Ortiz P.A."/>
            <person name="Costa-Martins A.G."/>
            <person name="Teixeira M.M."/>
            <person name="Buck G.A."/>
        </authorList>
    </citation>
    <scope>NUCLEOTIDE SEQUENCE [LARGE SCALE GENOMIC DNA]</scope>
    <source>
        <strain evidence="1 2">025E</strain>
    </source>
</reference>
<organism evidence="1 2">
    <name type="scientific">Trypanosoma conorhini</name>
    <dbReference type="NCBI Taxonomy" id="83891"/>
    <lineage>
        <taxon>Eukaryota</taxon>
        <taxon>Discoba</taxon>
        <taxon>Euglenozoa</taxon>
        <taxon>Kinetoplastea</taxon>
        <taxon>Metakinetoplastina</taxon>
        <taxon>Trypanosomatida</taxon>
        <taxon>Trypanosomatidae</taxon>
        <taxon>Trypanosoma</taxon>
    </lineage>
</organism>